<proteinExistence type="predicted"/>
<dbReference type="Proteomes" id="UP001364211">
    <property type="component" value="Unassembled WGS sequence"/>
</dbReference>
<comment type="caution">
    <text evidence="2">The sequence shown here is derived from an EMBL/GenBank/DDBJ whole genome shotgun (WGS) entry which is preliminary data.</text>
</comment>
<accession>A0ABU8T3F8</accession>
<feature type="region of interest" description="Disordered" evidence="1">
    <location>
        <begin position="131"/>
        <end position="175"/>
    </location>
</feature>
<evidence type="ECO:0000256" key="1">
    <source>
        <dbReference type="SAM" id="MobiDB-lite"/>
    </source>
</evidence>
<sequence>MTGPVVVLGHDELDLEDVRWAARVALHRRRALRLVAVLAPAERSFLGARPAPGSREVARSVLDRRADEIAFEVGGLDVEAEMRIQRWDRAVADEARTASLVVLPHHQPGELPDPAGCAVVRSGVPAARSRGRMRWSVGAATSSGGASDGGRAAAPDPPGSGAASCRPPGPGITRW</sequence>
<reference evidence="2 3" key="1">
    <citation type="submission" date="2024-03" db="EMBL/GenBank/DDBJ databases">
        <title>Draft genome sequence of Pseudonocardia sp. DW16-2.</title>
        <authorList>
            <person name="Duangmal K."/>
        </authorList>
    </citation>
    <scope>NUCLEOTIDE SEQUENCE [LARGE SCALE GENOMIC DNA]</scope>
    <source>
        <strain evidence="2 3">DW16-2</strain>
    </source>
</reference>
<dbReference type="InterPro" id="IPR014729">
    <property type="entry name" value="Rossmann-like_a/b/a_fold"/>
</dbReference>
<organism evidence="2 3">
    <name type="scientific">Pseudonocardia spirodelae</name>
    <dbReference type="NCBI Taxonomy" id="3133431"/>
    <lineage>
        <taxon>Bacteria</taxon>
        <taxon>Bacillati</taxon>
        <taxon>Actinomycetota</taxon>
        <taxon>Actinomycetes</taxon>
        <taxon>Pseudonocardiales</taxon>
        <taxon>Pseudonocardiaceae</taxon>
        <taxon>Pseudonocardia</taxon>
    </lineage>
</organism>
<dbReference type="EMBL" id="JBBJUP010000003">
    <property type="protein sequence ID" value="MEJ8278163.1"/>
    <property type="molecule type" value="Genomic_DNA"/>
</dbReference>
<dbReference type="Gene3D" id="3.40.50.620">
    <property type="entry name" value="HUPs"/>
    <property type="match status" value="1"/>
</dbReference>
<dbReference type="RefSeq" id="WP_340286287.1">
    <property type="nucleotide sequence ID" value="NZ_JBBJUP010000003.1"/>
</dbReference>
<keyword evidence="3" id="KW-1185">Reference proteome</keyword>
<protein>
    <recommendedName>
        <fullName evidence="4">UspA domain-containing protein</fullName>
    </recommendedName>
</protein>
<gene>
    <name evidence="2" type="ORF">WJX68_04385</name>
</gene>
<evidence type="ECO:0008006" key="4">
    <source>
        <dbReference type="Google" id="ProtNLM"/>
    </source>
</evidence>
<feature type="compositionally biased region" description="Low complexity" evidence="1">
    <location>
        <begin position="138"/>
        <end position="164"/>
    </location>
</feature>
<evidence type="ECO:0000313" key="3">
    <source>
        <dbReference type="Proteomes" id="UP001364211"/>
    </source>
</evidence>
<evidence type="ECO:0000313" key="2">
    <source>
        <dbReference type="EMBL" id="MEJ8278163.1"/>
    </source>
</evidence>
<name>A0ABU8T3F8_9PSEU</name>